<evidence type="ECO:0000256" key="8">
    <source>
        <dbReference type="ARBA" id="ARBA00022982"/>
    </source>
</evidence>
<evidence type="ECO:0000256" key="9">
    <source>
        <dbReference type="ARBA" id="ARBA00022989"/>
    </source>
</evidence>
<dbReference type="InterPro" id="IPR045187">
    <property type="entry name" value="CcO_II"/>
</dbReference>
<dbReference type="InterPro" id="IPR002429">
    <property type="entry name" value="CcO_II-like_C"/>
</dbReference>
<dbReference type="AlphaFoldDB" id="A0A5C5UT26"/>
<reference evidence="19 20" key="1">
    <citation type="submission" date="2019-08" db="EMBL/GenBank/DDBJ databases">
        <authorList>
            <person name="Lei W."/>
        </authorList>
    </citation>
    <scope>NUCLEOTIDE SEQUENCE [LARGE SCALE GENOMIC DNA]</scope>
    <source>
        <strain evidence="19 20">CCUG 58627</strain>
    </source>
</reference>
<name>A0A5C5UT26_9CORY</name>
<evidence type="ECO:0000256" key="6">
    <source>
        <dbReference type="ARBA" id="ARBA00022723"/>
    </source>
</evidence>
<dbReference type="Proteomes" id="UP000320791">
    <property type="component" value="Unassembled WGS sequence"/>
</dbReference>
<evidence type="ECO:0000256" key="2">
    <source>
        <dbReference type="ARBA" id="ARBA00007866"/>
    </source>
</evidence>
<proteinExistence type="inferred from homology"/>
<evidence type="ECO:0000256" key="12">
    <source>
        <dbReference type="ARBA" id="ARBA00024688"/>
    </source>
</evidence>
<comment type="similarity">
    <text evidence="2">Belongs to the cytochrome c oxidase subunit 2 family.</text>
</comment>
<dbReference type="Gene3D" id="2.60.40.420">
    <property type="entry name" value="Cupredoxins - blue copper proteins"/>
    <property type="match status" value="1"/>
</dbReference>
<dbReference type="EC" id="7.1.1.9" evidence="3"/>
<keyword evidence="5 16" id="KW-0812">Transmembrane</keyword>
<dbReference type="Gene3D" id="1.10.287.90">
    <property type="match status" value="1"/>
</dbReference>
<evidence type="ECO:0000256" key="16">
    <source>
        <dbReference type="SAM" id="Phobius"/>
    </source>
</evidence>
<keyword evidence="7" id="KW-1278">Translocase</keyword>
<sequence>MEQRNKRGFRRKALLAGIIGAGSLTLTGCDVAAPGGSFGQFLRMGWPEGITPEATAMGNFWVWTWVAAWIIGIIMWGLMFWSLFAYSAKKAEKAGKGEFPRQTGYNVPLELVLTIIPIVIVMGLFFFTVQTQDKVTALDKDPKVKVDVTAFQWNWKFGYANVSSELSPTGSDYVGTDAERQKAAENSAEFSDTTRGEEGTASHGDGHGAAAGPIHGKSTSDVSFLHFNKIETVGTTDEVPVLVLPSQTAIEFDLAAADVVHSFWVPEFLFKRDAFPHPEANKSQRTFQIEKIEKEGAFVGRCAEMCGTYHAMMNFEVRVVSPEKFTEYLDYRMKNPDAQNSEALEAIGEKPYATSTSPFLPGRTDTRGANENTVDLNEGF</sequence>
<evidence type="ECO:0000256" key="5">
    <source>
        <dbReference type="ARBA" id="ARBA00022692"/>
    </source>
</evidence>
<evidence type="ECO:0000256" key="11">
    <source>
        <dbReference type="ARBA" id="ARBA00023136"/>
    </source>
</evidence>
<evidence type="ECO:0000256" key="15">
    <source>
        <dbReference type="SAM" id="MobiDB-lite"/>
    </source>
</evidence>
<dbReference type="PROSITE" id="PS00078">
    <property type="entry name" value="COX2"/>
    <property type="match status" value="1"/>
</dbReference>
<dbReference type="RefSeq" id="WP_146323404.1">
    <property type="nucleotide sequence ID" value="NZ_BAABLR010000027.1"/>
</dbReference>
<feature type="transmembrane region" description="Helical" evidence="16">
    <location>
        <begin position="63"/>
        <end position="86"/>
    </location>
</feature>
<evidence type="ECO:0000256" key="1">
    <source>
        <dbReference type="ARBA" id="ARBA00004141"/>
    </source>
</evidence>
<feature type="transmembrane region" description="Helical" evidence="16">
    <location>
        <begin position="107"/>
        <end position="127"/>
    </location>
</feature>
<evidence type="ECO:0000259" key="18">
    <source>
        <dbReference type="PROSITE" id="PS50857"/>
    </source>
</evidence>
<comment type="function">
    <text evidence="12">Subunits I and II form the functional core of the enzyme complex. Electrons originating in cytochrome c are transferred via heme a and Cu(A) to the binuclear center formed by heme a3 and Cu(B).</text>
</comment>
<comment type="subcellular location">
    <subcellularLocation>
        <location evidence="1">Membrane</location>
        <topology evidence="1">Multi-pass membrane protein</topology>
    </subcellularLocation>
</comment>
<feature type="compositionally biased region" description="Polar residues" evidence="15">
    <location>
        <begin position="367"/>
        <end position="380"/>
    </location>
</feature>
<comment type="caution">
    <text evidence="19">The sequence shown here is derived from an EMBL/GenBank/DDBJ whole genome shotgun (WGS) entry which is preliminary data.</text>
</comment>
<dbReference type="Pfam" id="PF00116">
    <property type="entry name" value="COX2"/>
    <property type="match status" value="1"/>
</dbReference>
<feature type="chain" id="PRO_5022820570" description="cytochrome-c oxidase" evidence="17">
    <location>
        <begin position="33"/>
        <end position="380"/>
    </location>
</feature>
<feature type="region of interest" description="Disordered" evidence="15">
    <location>
        <begin position="173"/>
        <end position="213"/>
    </location>
</feature>
<dbReference type="InterPro" id="IPR036257">
    <property type="entry name" value="Cyt_c_oxidase_su2_TM_sf"/>
</dbReference>
<feature type="signal peptide" evidence="17">
    <location>
        <begin position="1"/>
        <end position="32"/>
    </location>
</feature>
<dbReference type="PANTHER" id="PTHR22888:SF9">
    <property type="entry name" value="CYTOCHROME C OXIDASE SUBUNIT 2"/>
    <property type="match status" value="1"/>
</dbReference>
<dbReference type="GO" id="GO:0005507">
    <property type="term" value="F:copper ion binding"/>
    <property type="evidence" value="ECO:0007669"/>
    <property type="project" value="InterPro"/>
</dbReference>
<feature type="compositionally biased region" description="Basic and acidic residues" evidence="15">
    <location>
        <begin position="192"/>
        <end position="206"/>
    </location>
</feature>
<dbReference type="GO" id="GO:0042773">
    <property type="term" value="P:ATP synthesis coupled electron transport"/>
    <property type="evidence" value="ECO:0007669"/>
    <property type="project" value="TreeGrafter"/>
</dbReference>
<keyword evidence="9 16" id="KW-1133">Transmembrane helix</keyword>
<feature type="region of interest" description="Disordered" evidence="15">
    <location>
        <begin position="354"/>
        <end position="380"/>
    </location>
</feature>
<protein>
    <recommendedName>
        <fullName evidence="3">cytochrome-c oxidase</fullName>
        <ecNumber evidence="3">7.1.1.9</ecNumber>
    </recommendedName>
    <alternativeName>
        <fullName evidence="13">Cytochrome aa3 subunit 2</fullName>
    </alternativeName>
</protein>
<dbReference type="GO" id="GO:0004129">
    <property type="term" value="F:cytochrome-c oxidase activity"/>
    <property type="evidence" value="ECO:0007669"/>
    <property type="project" value="UniProtKB-EC"/>
</dbReference>
<evidence type="ECO:0000256" key="17">
    <source>
        <dbReference type="SAM" id="SignalP"/>
    </source>
</evidence>
<dbReference type="PANTHER" id="PTHR22888">
    <property type="entry name" value="CYTOCHROME C OXIDASE, SUBUNIT II"/>
    <property type="match status" value="1"/>
</dbReference>
<keyword evidence="20" id="KW-1185">Reference proteome</keyword>
<dbReference type="GO" id="GO:0016020">
    <property type="term" value="C:membrane"/>
    <property type="evidence" value="ECO:0007669"/>
    <property type="project" value="UniProtKB-SubCell"/>
</dbReference>
<keyword evidence="11 16" id="KW-0472">Membrane</keyword>
<evidence type="ECO:0000313" key="20">
    <source>
        <dbReference type="Proteomes" id="UP000320791"/>
    </source>
</evidence>
<dbReference type="SUPFAM" id="SSF81464">
    <property type="entry name" value="Cytochrome c oxidase subunit II-like, transmembrane region"/>
    <property type="match status" value="1"/>
</dbReference>
<keyword evidence="4" id="KW-0813">Transport</keyword>
<keyword evidence="17" id="KW-0732">Signal</keyword>
<evidence type="ECO:0000256" key="3">
    <source>
        <dbReference type="ARBA" id="ARBA00012949"/>
    </source>
</evidence>
<evidence type="ECO:0000256" key="7">
    <source>
        <dbReference type="ARBA" id="ARBA00022967"/>
    </source>
</evidence>
<evidence type="ECO:0000313" key="19">
    <source>
        <dbReference type="EMBL" id="TWT28643.1"/>
    </source>
</evidence>
<keyword evidence="8" id="KW-0249">Electron transport</keyword>
<evidence type="ECO:0000256" key="10">
    <source>
        <dbReference type="ARBA" id="ARBA00023008"/>
    </source>
</evidence>
<accession>A0A5C5UT26</accession>
<dbReference type="PROSITE" id="PS51257">
    <property type="entry name" value="PROKAR_LIPOPROTEIN"/>
    <property type="match status" value="1"/>
</dbReference>
<dbReference type="EMBL" id="VOHM01000003">
    <property type="protein sequence ID" value="TWT28643.1"/>
    <property type="molecule type" value="Genomic_DNA"/>
</dbReference>
<gene>
    <name evidence="19" type="ORF">FRX94_01770</name>
</gene>
<dbReference type="InterPro" id="IPR008972">
    <property type="entry name" value="Cupredoxin"/>
</dbReference>
<dbReference type="PROSITE" id="PS50857">
    <property type="entry name" value="COX2_CUA"/>
    <property type="match status" value="1"/>
</dbReference>
<dbReference type="SUPFAM" id="SSF49503">
    <property type="entry name" value="Cupredoxins"/>
    <property type="match status" value="1"/>
</dbReference>
<dbReference type="InterPro" id="IPR001505">
    <property type="entry name" value="Copper_CuA"/>
</dbReference>
<keyword evidence="6" id="KW-0479">Metal-binding</keyword>
<evidence type="ECO:0000256" key="14">
    <source>
        <dbReference type="ARBA" id="ARBA00047816"/>
    </source>
</evidence>
<evidence type="ECO:0000256" key="4">
    <source>
        <dbReference type="ARBA" id="ARBA00022448"/>
    </source>
</evidence>
<comment type="catalytic activity">
    <reaction evidence="14">
        <text>4 Fe(II)-[cytochrome c] + O2 + 8 H(+)(in) = 4 Fe(III)-[cytochrome c] + 2 H2O + 4 H(+)(out)</text>
        <dbReference type="Rhea" id="RHEA:11436"/>
        <dbReference type="Rhea" id="RHEA-COMP:10350"/>
        <dbReference type="Rhea" id="RHEA-COMP:14399"/>
        <dbReference type="ChEBI" id="CHEBI:15377"/>
        <dbReference type="ChEBI" id="CHEBI:15378"/>
        <dbReference type="ChEBI" id="CHEBI:15379"/>
        <dbReference type="ChEBI" id="CHEBI:29033"/>
        <dbReference type="ChEBI" id="CHEBI:29034"/>
        <dbReference type="EC" id="7.1.1.9"/>
    </reaction>
</comment>
<organism evidence="19 20">
    <name type="scientific">Corynebacterium canis</name>
    <dbReference type="NCBI Taxonomy" id="679663"/>
    <lineage>
        <taxon>Bacteria</taxon>
        <taxon>Bacillati</taxon>
        <taxon>Actinomycetota</taxon>
        <taxon>Actinomycetes</taxon>
        <taxon>Mycobacteriales</taxon>
        <taxon>Corynebacteriaceae</taxon>
        <taxon>Corynebacterium</taxon>
    </lineage>
</organism>
<dbReference type="OrthoDB" id="9781261at2"/>
<keyword evidence="10" id="KW-0186">Copper</keyword>
<evidence type="ECO:0000256" key="13">
    <source>
        <dbReference type="ARBA" id="ARBA00031399"/>
    </source>
</evidence>
<feature type="domain" description="Cytochrome oxidase subunit II copper A binding" evidence="18">
    <location>
        <begin position="141"/>
        <end position="331"/>
    </location>
</feature>